<dbReference type="EMBL" id="HBUF01224623">
    <property type="protein sequence ID" value="CAG6670921.1"/>
    <property type="molecule type" value="Transcribed_RNA"/>
</dbReference>
<protein>
    <submittedName>
        <fullName evidence="1">Uncharacterized protein</fullName>
    </submittedName>
</protein>
<sequence>MDESRRIKVFSRIVYHEFLTWNQSKFLPALSFRRVLDIYENWGCQFEICNIYKIQGVPRPCLPEHRDVHQQYQFDHRYVRTLFEDFISLRFSFAPPIFNTIRDYFSSLALPYNNIDDETEYSNVIHTLLNEHAIPVFTVTYVVHLFASNMDETHGIAYARYSQMLVDYIDYTFGRGIFKKVADAIAALEHFYRAASGLHSNKFNQYCEWSPEREFVVEPSIRIDEQSSVEDRRNTLMDIDQFEKRLSEETGKEMWTCYRTPVLADPEGPPRRDDADFQKELDRLEVANVIFAPTNSGQTEFIASLGMCLCKLGTVVCHGECQKRPGGYSTVEPPNYLIRSTDDLFSPDISHDQIKSPWILTDRAELVSRAQGKTIAIVPEKYEFYKRSRFAGQQPTASSYETLLLHCSKSKLLVRTKRTVSRIIPTRCAKRFSRYFDKDTGEYVYDSEEISRLIAKKNREYNYSLLLHVD</sequence>
<dbReference type="AlphaFoldDB" id="A0A8D8SLT4"/>
<proteinExistence type="predicted"/>
<reference evidence="1" key="1">
    <citation type="submission" date="2021-05" db="EMBL/GenBank/DDBJ databases">
        <authorList>
            <person name="Alioto T."/>
            <person name="Alioto T."/>
            <person name="Gomez Garrido J."/>
        </authorList>
    </citation>
    <scope>NUCLEOTIDE SEQUENCE</scope>
</reference>
<evidence type="ECO:0000313" key="1">
    <source>
        <dbReference type="EMBL" id="CAG6670921.1"/>
    </source>
</evidence>
<name>A0A8D8SLT4_9HEMI</name>
<organism evidence="1">
    <name type="scientific">Cacopsylla melanoneura</name>
    <dbReference type="NCBI Taxonomy" id="428564"/>
    <lineage>
        <taxon>Eukaryota</taxon>
        <taxon>Metazoa</taxon>
        <taxon>Ecdysozoa</taxon>
        <taxon>Arthropoda</taxon>
        <taxon>Hexapoda</taxon>
        <taxon>Insecta</taxon>
        <taxon>Pterygota</taxon>
        <taxon>Neoptera</taxon>
        <taxon>Paraneoptera</taxon>
        <taxon>Hemiptera</taxon>
        <taxon>Sternorrhyncha</taxon>
        <taxon>Psylloidea</taxon>
        <taxon>Psyllidae</taxon>
        <taxon>Psyllinae</taxon>
        <taxon>Cacopsylla</taxon>
    </lineage>
</organism>
<accession>A0A8D8SLT4</accession>